<dbReference type="GO" id="GO:0046930">
    <property type="term" value="C:pore complex"/>
    <property type="evidence" value="ECO:0007669"/>
    <property type="project" value="UniProtKB-KW"/>
</dbReference>
<keyword evidence="2 10" id="KW-0813">Transport</keyword>
<evidence type="ECO:0000256" key="1">
    <source>
        <dbReference type="ARBA" id="ARBA00009521"/>
    </source>
</evidence>
<keyword evidence="5 10" id="KW-0732">Signal</keyword>
<dbReference type="EMBL" id="JADQDO010000005">
    <property type="protein sequence ID" value="MBF9234172.1"/>
    <property type="molecule type" value="Genomic_DNA"/>
</dbReference>
<feature type="chain" id="PRO_5038167195" description="Porin" evidence="10">
    <location>
        <begin position="24"/>
        <end position="445"/>
    </location>
</feature>
<protein>
    <recommendedName>
        <fullName evidence="10">Porin</fullName>
    </recommendedName>
</protein>
<comment type="subcellular location">
    <subcellularLocation>
        <location evidence="10">Cell outer membrane</location>
        <topology evidence="10">Multi-pass membrane protein</topology>
    </subcellularLocation>
</comment>
<evidence type="ECO:0000256" key="2">
    <source>
        <dbReference type="ARBA" id="ARBA00022448"/>
    </source>
</evidence>
<evidence type="ECO:0000313" key="11">
    <source>
        <dbReference type="EMBL" id="MBF9234172.1"/>
    </source>
</evidence>
<dbReference type="AlphaFoldDB" id="A0A931FQ36"/>
<keyword evidence="12" id="KW-1185">Reference proteome</keyword>
<evidence type="ECO:0000256" key="5">
    <source>
        <dbReference type="ARBA" id="ARBA00022729"/>
    </source>
</evidence>
<reference evidence="11" key="1">
    <citation type="submission" date="2020-11" db="EMBL/GenBank/DDBJ databases">
        <authorList>
            <person name="Kim M.K."/>
        </authorList>
    </citation>
    <scope>NUCLEOTIDE SEQUENCE</scope>
    <source>
        <strain evidence="11">BT350</strain>
    </source>
</reference>
<dbReference type="Proteomes" id="UP000599312">
    <property type="component" value="Unassembled WGS sequence"/>
</dbReference>
<dbReference type="RefSeq" id="WP_196272159.1">
    <property type="nucleotide sequence ID" value="NZ_JADQDO010000005.1"/>
</dbReference>
<keyword evidence="9 10" id="KW-0998">Cell outer membrane</keyword>
<evidence type="ECO:0000256" key="9">
    <source>
        <dbReference type="ARBA" id="ARBA00023237"/>
    </source>
</evidence>
<dbReference type="SUPFAM" id="SSF56935">
    <property type="entry name" value="Porins"/>
    <property type="match status" value="1"/>
</dbReference>
<proteinExistence type="inferred from homology"/>
<evidence type="ECO:0000256" key="10">
    <source>
        <dbReference type="RuleBase" id="RU364005"/>
    </source>
</evidence>
<keyword evidence="6 10" id="KW-0406">Ion transport</keyword>
<comment type="caution">
    <text evidence="11">The sequence shown here is derived from an EMBL/GenBank/DDBJ whole genome shotgun (WGS) entry which is preliminary data.</text>
</comment>
<comment type="domain">
    <text evidence="10">Consists of 16-stranded beta-barrel sheets, with large surface-exposed loops, that form a transmembrane pore at the center of each barrel. The pore is partially ocluded by a peptide loop that folds into the pore lumen.</text>
</comment>
<name>A0A931FQ36_9HYPH</name>
<sequence length="445" mass="47407">MTRFGSLLFCSAAGLAVMSTAQAADLPAKPALPVEYVRVCSAYGAGFFYLPGTETCLRVGGRARAEIGYAQPLVRGDDAIGYRTRGRIQVDARTATAYGFLRAFIRFEITRVGGLPYNSPGTVNTTFGTGQAFVQFGGLTAGRVTSMFSSPDLPVTHMGTLRYDDAPDVDLLAYTYSFGNGFSATVSLEEGYGRRQNNSFTPIVGQAVLAYGGETVPDVIGNVRYVGTWGSAQISAALHQNRSANLVTSFVPGFATFPDTEYGFAVGFQGSVNLPMIAAGDAAWLSLGYADAALGYIGFGSDLLNVWGAGLISTPAVDVYVDTVTGELKRGRGFSVAGGYTHYWTPEWRTSIFGSYARVDYSGPSTTIGPFGNVTGVPDFREWRLGTNTFWSPVPGLNIGAEIIYVIAQTQGRILALKAGTGGSQPTLIDSDTAIQARFRIQRDF</sequence>
<dbReference type="GO" id="GO:0015288">
    <property type="term" value="F:porin activity"/>
    <property type="evidence" value="ECO:0007669"/>
    <property type="project" value="UniProtKB-KW"/>
</dbReference>
<evidence type="ECO:0000256" key="3">
    <source>
        <dbReference type="ARBA" id="ARBA00022452"/>
    </source>
</evidence>
<dbReference type="GO" id="GO:0009279">
    <property type="term" value="C:cell outer membrane"/>
    <property type="evidence" value="ECO:0007669"/>
    <property type="project" value="UniProtKB-SubCell"/>
</dbReference>
<keyword evidence="7 10" id="KW-0626">Porin</keyword>
<evidence type="ECO:0000256" key="6">
    <source>
        <dbReference type="ARBA" id="ARBA00023065"/>
    </source>
</evidence>
<organism evidence="11 12">
    <name type="scientific">Microvirga alba</name>
    <dbReference type="NCBI Taxonomy" id="2791025"/>
    <lineage>
        <taxon>Bacteria</taxon>
        <taxon>Pseudomonadati</taxon>
        <taxon>Pseudomonadota</taxon>
        <taxon>Alphaproteobacteria</taxon>
        <taxon>Hyphomicrobiales</taxon>
        <taxon>Methylobacteriaceae</taxon>
        <taxon>Microvirga</taxon>
    </lineage>
</organism>
<dbReference type="GO" id="GO:0006811">
    <property type="term" value="P:monoatomic ion transport"/>
    <property type="evidence" value="ECO:0007669"/>
    <property type="project" value="UniProtKB-KW"/>
</dbReference>
<evidence type="ECO:0000256" key="7">
    <source>
        <dbReference type="ARBA" id="ARBA00023114"/>
    </source>
</evidence>
<evidence type="ECO:0000256" key="8">
    <source>
        <dbReference type="ARBA" id="ARBA00023136"/>
    </source>
</evidence>
<comment type="function">
    <text evidence="10">Forms passive diffusion pores that allow small molecular weight hydrophilic materials across the outer membrane.</text>
</comment>
<keyword evidence="8 10" id="KW-0472">Membrane</keyword>
<feature type="signal peptide" evidence="10">
    <location>
        <begin position="1"/>
        <end position="23"/>
    </location>
</feature>
<keyword evidence="4 10" id="KW-0812">Transmembrane</keyword>
<accession>A0A931FQ36</accession>
<comment type="similarity">
    <text evidence="1 10">Belongs to the alphaproteobacteria porin family.</text>
</comment>
<dbReference type="Pfam" id="PF02530">
    <property type="entry name" value="Porin_2"/>
    <property type="match status" value="1"/>
</dbReference>
<keyword evidence="3 10" id="KW-1134">Transmembrane beta strand</keyword>
<evidence type="ECO:0000313" key="12">
    <source>
        <dbReference type="Proteomes" id="UP000599312"/>
    </source>
</evidence>
<dbReference type="InterPro" id="IPR003684">
    <property type="entry name" value="Porin_alphabac"/>
</dbReference>
<gene>
    <name evidence="11" type="ORF">I2H38_12355</name>
</gene>
<evidence type="ECO:0000256" key="4">
    <source>
        <dbReference type="ARBA" id="ARBA00022692"/>
    </source>
</evidence>